<keyword evidence="2" id="KW-0812">Transmembrane</keyword>
<dbReference type="RefSeq" id="XP_040805920.1">
    <property type="nucleotide sequence ID" value="XM_040939464.1"/>
</dbReference>
<evidence type="ECO:0000313" key="3">
    <source>
        <dbReference type="EMBL" id="RAK81910.1"/>
    </source>
</evidence>
<name>A0A8G1S1Y9_9EURO</name>
<keyword evidence="2" id="KW-0472">Membrane</keyword>
<feature type="compositionally biased region" description="Basic residues" evidence="1">
    <location>
        <begin position="1"/>
        <end position="10"/>
    </location>
</feature>
<evidence type="ECO:0000313" key="4">
    <source>
        <dbReference type="Proteomes" id="UP000249789"/>
    </source>
</evidence>
<keyword evidence="2" id="KW-1133">Transmembrane helix</keyword>
<evidence type="ECO:0000256" key="2">
    <source>
        <dbReference type="SAM" id="Phobius"/>
    </source>
</evidence>
<organism evidence="3 4">
    <name type="scientific">Aspergillus fijiensis CBS 313.89</name>
    <dbReference type="NCBI Taxonomy" id="1448319"/>
    <lineage>
        <taxon>Eukaryota</taxon>
        <taxon>Fungi</taxon>
        <taxon>Dikarya</taxon>
        <taxon>Ascomycota</taxon>
        <taxon>Pezizomycotina</taxon>
        <taxon>Eurotiomycetes</taxon>
        <taxon>Eurotiomycetidae</taxon>
        <taxon>Eurotiales</taxon>
        <taxon>Aspergillaceae</taxon>
        <taxon>Aspergillus</taxon>
    </lineage>
</organism>
<sequence length="98" mass="11743">MQPPLHRRVHTLPSPPRRRSEGENRFIPEDPYSVRFCRLIKTDATVSCCLRAAKDLFFFVFFFLFLLFSFLSFFLLSSFPRQRPHYKSSTMRIRSSFD</sequence>
<dbReference type="GeneID" id="63856797"/>
<accession>A0A8G1S1Y9</accession>
<dbReference type="EMBL" id="KZ824624">
    <property type="protein sequence ID" value="RAK81910.1"/>
    <property type="molecule type" value="Genomic_DNA"/>
</dbReference>
<keyword evidence="4" id="KW-1185">Reference proteome</keyword>
<dbReference type="AlphaFoldDB" id="A0A8G1S1Y9"/>
<reference evidence="3 4" key="1">
    <citation type="submission" date="2018-02" db="EMBL/GenBank/DDBJ databases">
        <title>The genomes of Aspergillus section Nigri reveals drivers in fungal speciation.</title>
        <authorList>
            <consortium name="DOE Joint Genome Institute"/>
            <person name="Vesth T.C."/>
            <person name="Nybo J."/>
            <person name="Theobald S."/>
            <person name="Brandl J."/>
            <person name="Frisvad J.C."/>
            <person name="Nielsen K.F."/>
            <person name="Lyhne E.K."/>
            <person name="Kogle M.E."/>
            <person name="Kuo A."/>
            <person name="Riley R."/>
            <person name="Clum A."/>
            <person name="Nolan M."/>
            <person name="Lipzen A."/>
            <person name="Salamov A."/>
            <person name="Henrissat B."/>
            <person name="Wiebenga A."/>
            <person name="De vries R.P."/>
            <person name="Grigoriev I.V."/>
            <person name="Mortensen U.H."/>
            <person name="Andersen M.R."/>
            <person name="Baker S.E."/>
        </authorList>
    </citation>
    <scope>NUCLEOTIDE SEQUENCE [LARGE SCALE GENOMIC DNA]</scope>
    <source>
        <strain evidence="3 4">CBS 313.89</strain>
    </source>
</reference>
<evidence type="ECO:0000256" key="1">
    <source>
        <dbReference type="SAM" id="MobiDB-lite"/>
    </source>
</evidence>
<evidence type="ECO:0008006" key="5">
    <source>
        <dbReference type="Google" id="ProtNLM"/>
    </source>
</evidence>
<feature type="transmembrane region" description="Helical" evidence="2">
    <location>
        <begin position="56"/>
        <end position="79"/>
    </location>
</feature>
<gene>
    <name evidence="3" type="ORF">BO72DRAFT_180922</name>
</gene>
<feature type="region of interest" description="Disordered" evidence="1">
    <location>
        <begin position="1"/>
        <end position="26"/>
    </location>
</feature>
<dbReference type="Proteomes" id="UP000249789">
    <property type="component" value="Unassembled WGS sequence"/>
</dbReference>
<protein>
    <recommendedName>
        <fullName evidence="5">Transmembrane protein</fullName>
    </recommendedName>
</protein>
<proteinExistence type="predicted"/>
<dbReference type="VEuPathDB" id="FungiDB:BO72DRAFT_180922"/>